<dbReference type="GO" id="GO:0003700">
    <property type="term" value="F:DNA-binding transcription factor activity"/>
    <property type="evidence" value="ECO:0007669"/>
    <property type="project" value="InterPro"/>
</dbReference>
<proteinExistence type="predicted"/>
<comment type="caution">
    <text evidence="2">The sequence shown here is derived from an EMBL/GenBank/DDBJ whole genome shotgun (WGS) entry which is preliminary data.</text>
</comment>
<feature type="domain" description="K-box" evidence="1">
    <location>
        <begin position="40"/>
        <end position="99"/>
    </location>
</feature>
<dbReference type="EMBL" id="JBANQN010000008">
    <property type="protein sequence ID" value="KAK6782539.1"/>
    <property type="molecule type" value="Genomic_DNA"/>
</dbReference>
<gene>
    <name evidence="2" type="ORF">RDI58_020335</name>
</gene>
<protein>
    <recommendedName>
        <fullName evidence="1">K-box domain-containing protein</fullName>
    </recommendedName>
</protein>
<evidence type="ECO:0000259" key="1">
    <source>
        <dbReference type="Pfam" id="PF01486"/>
    </source>
</evidence>
<dbReference type="Proteomes" id="UP001371456">
    <property type="component" value="Unassembled WGS sequence"/>
</dbReference>
<name>A0AAN8T9S7_SOLBU</name>
<evidence type="ECO:0000313" key="2">
    <source>
        <dbReference type="EMBL" id="KAK6782539.1"/>
    </source>
</evidence>
<reference evidence="2 3" key="1">
    <citation type="submission" date="2024-02" db="EMBL/GenBank/DDBJ databases">
        <title>de novo genome assembly of Solanum bulbocastanum strain 11H21.</title>
        <authorList>
            <person name="Hosaka A.J."/>
        </authorList>
    </citation>
    <scope>NUCLEOTIDE SEQUENCE [LARGE SCALE GENOMIC DNA]</scope>
    <source>
        <tissue evidence="2">Young leaves</tissue>
    </source>
</reference>
<keyword evidence="3" id="KW-1185">Reference proteome</keyword>
<dbReference type="GO" id="GO:0005634">
    <property type="term" value="C:nucleus"/>
    <property type="evidence" value="ECO:0007669"/>
    <property type="project" value="InterPro"/>
</dbReference>
<dbReference type="Pfam" id="PF01486">
    <property type="entry name" value="K-box"/>
    <property type="match status" value="1"/>
</dbReference>
<dbReference type="InterPro" id="IPR002487">
    <property type="entry name" value="TF_Kbox"/>
</dbReference>
<accession>A0AAN8T9S7</accession>
<sequence>MFLLSFFLLLERCMNSHLLLWLIFWINTTSLLGEYCGMLSMRHLKGEDISSFNCRELMILEDALENGLTRICDKQNEFFRMVRKKTQNMEQELNSQLRQLEIASINRNIGEIGEVFEQTTNAFCLESPT</sequence>
<organism evidence="2 3">
    <name type="scientific">Solanum bulbocastanum</name>
    <name type="common">Wild potato</name>
    <dbReference type="NCBI Taxonomy" id="147425"/>
    <lineage>
        <taxon>Eukaryota</taxon>
        <taxon>Viridiplantae</taxon>
        <taxon>Streptophyta</taxon>
        <taxon>Embryophyta</taxon>
        <taxon>Tracheophyta</taxon>
        <taxon>Spermatophyta</taxon>
        <taxon>Magnoliopsida</taxon>
        <taxon>eudicotyledons</taxon>
        <taxon>Gunneridae</taxon>
        <taxon>Pentapetalae</taxon>
        <taxon>asterids</taxon>
        <taxon>lamiids</taxon>
        <taxon>Solanales</taxon>
        <taxon>Solanaceae</taxon>
        <taxon>Solanoideae</taxon>
        <taxon>Solaneae</taxon>
        <taxon>Solanum</taxon>
    </lineage>
</organism>
<evidence type="ECO:0000313" key="3">
    <source>
        <dbReference type="Proteomes" id="UP001371456"/>
    </source>
</evidence>
<dbReference type="AlphaFoldDB" id="A0AAN8T9S7"/>